<dbReference type="EMBL" id="MDYL01000002">
    <property type="protein sequence ID" value="OQD77903.1"/>
    <property type="molecule type" value="Genomic_DNA"/>
</dbReference>
<dbReference type="GO" id="GO:0004674">
    <property type="term" value="F:protein serine/threonine kinase activity"/>
    <property type="evidence" value="ECO:0007669"/>
    <property type="project" value="TreeGrafter"/>
</dbReference>
<reference evidence="3" key="1">
    <citation type="journal article" date="2017" name="Nat. Microbiol.">
        <title>Global analysis of biosynthetic gene clusters reveals vast potential of secondary metabolite production in Penicillium species.</title>
        <authorList>
            <person name="Nielsen J.C."/>
            <person name="Grijseels S."/>
            <person name="Prigent S."/>
            <person name="Ji B."/>
            <person name="Dainat J."/>
            <person name="Nielsen K.F."/>
            <person name="Frisvad J.C."/>
            <person name="Workman M."/>
            <person name="Nielsen J."/>
        </authorList>
    </citation>
    <scope>NUCLEOTIDE SEQUENCE [LARGE SCALE GENOMIC DNA]</scope>
    <source>
        <strain evidence="3">IBT 11843</strain>
    </source>
</reference>
<dbReference type="Pfam" id="PF00069">
    <property type="entry name" value="Pkinase"/>
    <property type="match status" value="1"/>
</dbReference>
<dbReference type="Proteomes" id="UP000191522">
    <property type="component" value="Unassembled WGS sequence"/>
</dbReference>
<dbReference type="InterPro" id="IPR011009">
    <property type="entry name" value="Kinase-like_dom_sf"/>
</dbReference>
<dbReference type="PROSITE" id="PS50011">
    <property type="entry name" value="PROTEIN_KINASE_DOM"/>
    <property type="match status" value="1"/>
</dbReference>
<dbReference type="OMA" id="ITQGWRA"/>
<keyword evidence="3" id="KW-1185">Reference proteome</keyword>
<dbReference type="InterPro" id="IPR000719">
    <property type="entry name" value="Prot_kinase_dom"/>
</dbReference>
<dbReference type="Gene3D" id="1.10.510.10">
    <property type="entry name" value="Transferase(Phosphotransferase) domain 1"/>
    <property type="match status" value="1"/>
</dbReference>
<gene>
    <name evidence="2" type="ORF">PENDEC_c002G00851</name>
</gene>
<sequence length="179" mass="19935">MSNPYATTAGVQQMVVSGILTEYHSSGSLQRVLNEKRIEEFSWERWAGQIGNALNAMHCAKKTHIDVKPSNVVLDDDGNAVLIDISGIGGITHQWCAPEIWDEMDGISPFDLPFRTRQLNDTWAYGKLLAEIASNVGDSPFAGTLRWVADRLTEEDIHMRWTISKGISRLNSVENALVH</sequence>
<organism evidence="2 3">
    <name type="scientific">Penicillium decumbens</name>
    <dbReference type="NCBI Taxonomy" id="69771"/>
    <lineage>
        <taxon>Eukaryota</taxon>
        <taxon>Fungi</taxon>
        <taxon>Dikarya</taxon>
        <taxon>Ascomycota</taxon>
        <taxon>Pezizomycotina</taxon>
        <taxon>Eurotiomycetes</taxon>
        <taxon>Eurotiomycetidae</taxon>
        <taxon>Eurotiales</taxon>
        <taxon>Aspergillaceae</taxon>
        <taxon>Penicillium</taxon>
    </lineage>
</organism>
<evidence type="ECO:0000313" key="3">
    <source>
        <dbReference type="Proteomes" id="UP000191522"/>
    </source>
</evidence>
<feature type="domain" description="Protein kinase" evidence="1">
    <location>
        <begin position="1"/>
        <end position="179"/>
    </location>
</feature>
<dbReference type="OrthoDB" id="4062651at2759"/>
<dbReference type="AlphaFoldDB" id="A0A1V6PLW1"/>
<protein>
    <recommendedName>
        <fullName evidence="1">Protein kinase domain-containing protein</fullName>
    </recommendedName>
</protein>
<accession>A0A1V6PLW1</accession>
<proteinExistence type="predicted"/>
<dbReference type="STRING" id="69771.A0A1V6PLW1"/>
<name>A0A1V6PLW1_PENDC</name>
<dbReference type="InterPro" id="IPR051681">
    <property type="entry name" value="Ser/Thr_Kinases-Pseudokinases"/>
</dbReference>
<evidence type="ECO:0000259" key="1">
    <source>
        <dbReference type="PROSITE" id="PS50011"/>
    </source>
</evidence>
<dbReference type="SUPFAM" id="SSF56112">
    <property type="entry name" value="Protein kinase-like (PK-like)"/>
    <property type="match status" value="1"/>
</dbReference>
<comment type="caution">
    <text evidence="2">The sequence shown here is derived from an EMBL/GenBank/DDBJ whole genome shotgun (WGS) entry which is preliminary data.</text>
</comment>
<dbReference type="GO" id="GO:0005524">
    <property type="term" value="F:ATP binding"/>
    <property type="evidence" value="ECO:0007669"/>
    <property type="project" value="InterPro"/>
</dbReference>
<dbReference type="PANTHER" id="PTHR44329">
    <property type="entry name" value="SERINE/THREONINE-PROTEIN KINASE TNNI3K-RELATED"/>
    <property type="match status" value="1"/>
</dbReference>
<evidence type="ECO:0000313" key="2">
    <source>
        <dbReference type="EMBL" id="OQD77903.1"/>
    </source>
</evidence>